<accession>A0A6A6IRM3</accession>
<dbReference type="Proteomes" id="UP000800094">
    <property type="component" value="Unassembled WGS sequence"/>
</dbReference>
<organism evidence="1 2">
    <name type="scientific">Trematosphaeria pertusa</name>
    <dbReference type="NCBI Taxonomy" id="390896"/>
    <lineage>
        <taxon>Eukaryota</taxon>
        <taxon>Fungi</taxon>
        <taxon>Dikarya</taxon>
        <taxon>Ascomycota</taxon>
        <taxon>Pezizomycotina</taxon>
        <taxon>Dothideomycetes</taxon>
        <taxon>Pleosporomycetidae</taxon>
        <taxon>Pleosporales</taxon>
        <taxon>Massarineae</taxon>
        <taxon>Trematosphaeriaceae</taxon>
        <taxon>Trematosphaeria</taxon>
    </lineage>
</organism>
<dbReference type="RefSeq" id="XP_033687456.1">
    <property type="nucleotide sequence ID" value="XM_033833002.1"/>
</dbReference>
<proteinExistence type="predicted"/>
<reference evidence="1" key="1">
    <citation type="journal article" date="2020" name="Stud. Mycol.">
        <title>101 Dothideomycetes genomes: a test case for predicting lifestyles and emergence of pathogens.</title>
        <authorList>
            <person name="Haridas S."/>
            <person name="Albert R."/>
            <person name="Binder M."/>
            <person name="Bloem J."/>
            <person name="Labutti K."/>
            <person name="Salamov A."/>
            <person name="Andreopoulos B."/>
            <person name="Baker S."/>
            <person name="Barry K."/>
            <person name="Bills G."/>
            <person name="Bluhm B."/>
            <person name="Cannon C."/>
            <person name="Castanera R."/>
            <person name="Culley D."/>
            <person name="Daum C."/>
            <person name="Ezra D."/>
            <person name="Gonzalez J."/>
            <person name="Henrissat B."/>
            <person name="Kuo A."/>
            <person name="Liang C."/>
            <person name="Lipzen A."/>
            <person name="Lutzoni F."/>
            <person name="Magnuson J."/>
            <person name="Mondo S."/>
            <person name="Nolan M."/>
            <person name="Ohm R."/>
            <person name="Pangilinan J."/>
            <person name="Park H.-J."/>
            <person name="Ramirez L."/>
            <person name="Alfaro M."/>
            <person name="Sun H."/>
            <person name="Tritt A."/>
            <person name="Yoshinaga Y."/>
            <person name="Zwiers L.-H."/>
            <person name="Turgeon B."/>
            <person name="Goodwin S."/>
            <person name="Spatafora J."/>
            <person name="Crous P."/>
            <person name="Grigoriev I."/>
        </authorList>
    </citation>
    <scope>NUCLEOTIDE SEQUENCE</scope>
    <source>
        <strain evidence="1">CBS 122368</strain>
    </source>
</reference>
<evidence type="ECO:0000313" key="1">
    <source>
        <dbReference type="EMBL" id="KAF2252452.1"/>
    </source>
</evidence>
<name>A0A6A6IRM3_9PLEO</name>
<dbReference type="GeneID" id="54586332"/>
<sequence>MGAAWITLSRDWTTYKLDHRSLVHRGMTMMFCVNACAGSRQSSRLLAIPRELRDMVYDHLLVQDHIALECAITGVSNPMNRSRDERDLREQYPLRHPCVGRSTWRVPFADFYQHSWSSWPPTRPAVEGEFSMTYQAAKGRPLLYLQVMLGCKQLYVEAREIFYSRNTFSFTRDFRILTALHFLQDRPAASLSRVFSLELALMEDGPPLNEPRYTLSLDRHGFFPSEPDSGNCYLVYAYDYYPRLCSLLASSAMQLRDLRLVMESYHLLQERNPISIEQCLSVEERSPSGVPSWLNPLLELTGLHAVSVRWTSSWPFLRRTARCLDLLRHRMLLDGCAQGETTAPVSGGEIADVRVRMLATNNESEVDIGAAMSYSAVTDQLSWRVCGLRFDGTRLVEAREDADETEIKTDQQFLRELRQGHGSFVTTCFWESSRTQPN</sequence>
<dbReference type="EMBL" id="ML987192">
    <property type="protein sequence ID" value="KAF2252452.1"/>
    <property type="molecule type" value="Genomic_DNA"/>
</dbReference>
<protein>
    <submittedName>
        <fullName evidence="1">Uncharacterized protein</fullName>
    </submittedName>
</protein>
<dbReference type="PANTHER" id="PTHR38790:SF9">
    <property type="entry name" value="F-BOX DOMAIN-CONTAINING PROTEIN"/>
    <property type="match status" value="1"/>
</dbReference>
<evidence type="ECO:0000313" key="2">
    <source>
        <dbReference type="Proteomes" id="UP000800094"/>
    </source>
</evidence>
<dbReference type="AlphaFoldDB" id="A0A6A6IRM3"/>
<keyword evidence="2" id="KW-1185">Reference proteome</keyword>
<dbReference type="PANTHER" id="PTHR38790">
    <property type="entry name" value="2EXR DOMAIN-CONTAINING PROTEIN-RELATED"/>
    <property type="match status" value="1"/>
</dbReference>
<dbReference type="OrthoDB" id="5420711at2759"/>
<gene>
    <name evidence="1" type="ORF">BU26DRAFT_562190</name>
</gene>